<comment type="caution">
    <text evidence="2">The sequence shown here is derived from an EMBL/GenBank/DDBJ whole genome shotgun (WGS) entry which is preliminary data.</text>
</comment>
<evidence type="ECO:0000313" key="3">
    <source>
        <dbReference type="Proteomes" id="UP000548867"/>
    </source>
</evidence>
<evidence type="ECO:0000256" key="1">
    <source>
        <dbReference type="SAM" id="SignalP"/>
    </source>
</evidence>
<dbReference type="EMBL" id="JACIDX010000017">
    <property type="protein sequence ID" value="MBB3956865.1"/>
    <property type="molecule type" value="Genomic_DNA"/>
</dbReference>
<gene>
    <name evidence="2" type="ORF">GGR38_003832</name>
</gene>
<name>A0A7W6CJZ8_9SPHN</name>
<keyword evidence="1" id="KW-0732">Signal</keyword>
<accession>A0A7W6CJZ8</accession>
<sequence length="207" mass="24337">MKSGKIKKYTIMFFVILNINSQVTAGSFVPWGLDAKRTPPMDDPPLEWFVYNTDRLGRKTYMQDYCLYVDIRKIAYACASSEEKKHAIDIAKHETQLEESKGIEKKVHDIFDELVLRKRVAEREAVEQKRIQSLPQTHIDRIYHLRDQIYRAKMTVERERRIGRSVGYVNEQTLYRAGEYIERCREEIASEYQLYRAVGGRKPLAAL</sequence>
<proteinExistence type="predicted"/>
<feature type="signal peptide" evidence="1">
    <location>
        <begin position="1"/>
        <end position="25"/>
    </location>
</feature>
<dbReference type="Proteomes" id="UP000548867">
    <property type="component" value="Unassembled WGS sequence"/>
</dbReference>
<dbReference type="RefSeq" id="WP_183627716.1">
    <property type="nucleotide sequence ID" value="NZ_JACIDX010000017.1"/>
</dbReference>
<feature type="chain" id="PRO_5030675095" evidence="1">
    <location>
        <begin position="26"/>
        <end position="207"/>
    </location>
</feature>
<dbReference type="AlphaFoldDB" id="A0A7W6CJZ8"/>
<organism evidence="2 3">
    <name type="scientific">Novosphingobium sediminicola</name>
    <dbReference type="NCBI Taxonomy" id="563162"/>
    <lineage>
        <taxon>Bacteria</taxon>
        <taxon>Pseudomonadati</taxon>
        <taxon>Pseudomonadota</taxon>
        <taxon>Alphaproteobacteria</taxon>
        <taxon>Sphingomonadales</taxon>
        <taxon>Sphingomonadaceae</taxon>
        <taxon>Novosphingobium</taxon>
    </lineage>
</organism>
<protein>
    <submittedName>
        <fullName evidence="2">Uncharacterized protein</fullName>
    </submittedName>
</protein>
<reference evidence="2 3" key="1">
    <citation type="submission" date="2020-08" db="EMBL/GenBank/DDBJ databases">
        <title>Genomic Encyclopedia of Type Strains, Phase IV (KMG-IV): sequencing the most valuable type-strain genomes for metagenomic binning, comparative biology and taxonomic classification.</title>
        <authorList>
            <person name="Goeker M."/>
        </authorList>
    </citation>
    <scope>NUCLEOTIDE SEQUENCE [LARGE SCALE GENOMIC DNA]</scope>
    <source>
        <strain evidence="2 3">DSM 27057</strain>
    </source>
</reference>
<evidence type="ECO:0000313" key="2">
    <source>
        <dbReference type="EMBL" id="MBB3956865.1"/>
    </source>
</evidence>
<keyword evidence="3" id="KW-1185">Reference proteome</keyword>